<reference evidence="4 5" key="1">
    <citation type="submission" date="2020-08" db="EMBL/GenBank/DDBJ databases">
        <title>Genome sequence of Nocardioides mesophilus KACC 16243T.</title>
        <authorList>
            <person name="Hyun D.-W."/>
            <person name="Bae J.-W."/>
        </authorList>
    </citation>
    <scope>NUCLEOTIDE SEQUENCE [LARGE SCALE GENOMIC DNA]</scope>
    <source>
        <strain evidence="4 5">KACC 16243</strain>
    </source>
</reference>
<accession>A0A7G9RGA1</accession>
<comment type="similarity">
    <text evidence="1 2">Belongs to the anti-sigma-factor antagonist family.</text>
</comment>
<organism evidence="4 5">
    <name type="scientific">Nocardioides mesophilus</name>
    <dbReference type="NCBI Taxonomy" id="433659"/>
    <lineage>
        <taxon>Bacteria</taxon>
        <taxon>Bacillati</taxon>
        <taxon>Actinomycetota</taxon>
        <taxon>Actinomycetes</taxon>
        <taxon>Propionibacteriales</taxon>
        <taxon>Nocardioidaceae</taxon>
        <taxon>Nocardioides</taxon>
    </lineage>
</organism>
<dbReference type="RefSeq" id="WP_187580466.1">
    <property type="nucleotide sequence ID" value="NZ_CP060713.1"/>
</dbReference>
<keyword evidence="5" id="KW-1185">Reference proteome</keyword>
<evidence type="ECO:0000259" key="3">
    <source>
        <dbReference type="PROSITE" id="PS50801"/>
    </source>
</evidence>
<dbReference type="AlphaFoldDB" id="A0A7G9RGA1"/>
<dbReference type="InterPro" id="IPR002645">
    <property type="entry name" value="STAS_dom"/>
</dbReference>
<dbReference type="GO" id="GO:0043856">
    <property type="term" value="F:anti-sigma factor antagonist activity"/>
    <property type="evidence" value="ECO:0007669"/>
    <property type="project" value="InterPro"/>
</dbReference>
<dbReference type="InterPro" id="IPR003658">
    <property type="entry name" value="Anti-sigma_ant"/>
</dbReference>
<name>A0A7G9RGA1_9ACTN</name>
<dbReference type="Pfam" id="PF01740">
    <property type="entry name" value="STAS"/>
    <property type="match status" value="1"/>
</dbReference>
<dbReference type="NCBIfam" id="TIGR00377">
    <property type="entry name" value="ant_ant_sig"/>
    <property type="match status" value="1"/>
</dbReference>
<feature type="domain" description="STAS" evidence="3">
    <location>
        <begin position="8"/>
        <end position="117"/>
    </location>
</feature>
<evidence type="ECO:0000256" key="1">
    <source>
        <dbReference type="ARBA" id="ARBA00009013"/>
    </source>
</evidence>
<evidence type="ECO:0000313" key="5">
    <source>
        <dbReference type="Proteomes" id="UP000515947"/>
    </source>
</evidence>
<gene>
    <name evidence="4" type="ORF">H9L09_10165</name>
</gene>
<evidence type="ECO:0000313" key="4">
    <source>
        <dbReference type="EMBL" id="QNN54626.1"/>
    </source>
</evidence>
<dbReference type="CDD" id="cd07043">
    <property type="entry name" value="STAS_anti-anti-sigma_factors"/>
    <property type="match status" value="1"/>
</dbReference>
<dbReference type="SUPFAM" id="SSF52091">
    <property type="entry name" value="SpoIIaa-like"/>
    <property type="match status" value="1"/>
</dbReference>
<dbReference type="PANTHER" id="PTHR33495:SF2">
    <property type="entry name" value="ANTI-SIGMA FACTOR ANTAGONIST TM_1081-RELATED"/>
    <property type="match status" value="1"/>
</dbReference>
<evidence type="ECO:0000256" key="2">
    <source>
        <dbReference type="RuleBase" id="RU003749"/>
    </source>
</evidence>
<protein>
    <recommendedName>
        <fullName evidence="2">Anti-sigma factor antagonist</fullName>
    </recommendedName>
</protein>
<sequence length="121" mass="13021">MYAENDLLDIAVTDHGDQTLVTLRGELDLATQGTFRTQVIDLLVSGSNRLVIDLSELDFLDSTGLGALIGIRRRAHALQGSMTLVCPTHAVMELFSIAGLEKVFDIRPSLDVALDSGVPQA</sequence>
<dbReference type="PANTHER" id="PTHR33495">
    <property type="entry name" value="ANTI-SIGMA FACTOR ANTAGONIST TM_1081-RELATED-RELATED"/>
    <property type="match status" value="1"/>
</dbReference>
<dbReference type="InterPro" id="IPR036513">
    <property type="entry name" value="STAS_dom_sf"/>
</dbReference>
<dbReference type="KEGG" id="nmes:H9L09_10165"/>
<proteinExistence type="inferred from homology"/>
<dbReference type="EMBL" id="CP060713">
    <property type="protein sequence ID" value="QNN54626.1"/>
    <property type="molecule type" value="Genomic_DNA"/>
</dbReference>
<dbReference type="Gene3D" id="3.30.750.24">
    <property type="entry name" value="STAS domain"/>
    <property type="match status" value="1"/>
</dbReference>
<dbReference type="PROSITE" id="PS50801">
    <property type="entry name" value="STAS"/>
    <property type="match status" value="1"/>
</dbReference>
<dbReference type="Proteomes" id="UP000515947">
    <property type="component" value="Chromosome"/>
</dbReference>